<feature type="binding site" evidence="8">
    <location>
        <begin position="133"/>
        <end position="136"/>
    </location>
    <ligand>
        <name>GTP</name>
        <dbReference type="ChEBI" id="CHEBI:37565"/>
        <label>1</label>
    </ligand>
</feature>
<dbReference type="GO" id="GO:0043022">
    <property type="term" value="F:ribosome binding"/>
    <property type="evidence" value="ECO:0007669"/>
    <property type="project" value="TreeGrafter"/>
</dbReference>
<comment type="caution">
    <text evidence="12">The sequence shown here is derived from an EMBL/GenBank/DDBJ whole genome shotgun (WGS) entry which is preliminary data.</text>
</comment>
<dbReference type="Gene3D" id="3.30.300.20">
    <property type="match status" value="1"/>
</dbReference>
<evidence type="ECO:0000256" key="2">
    <source>
        <dbReference type="ARBA" id="ARBA00020953"/>
    </source>
</evidence>
<feature type="binding site" evidence="8">
    <location>
        <begin position="275"/>
        <end position="279"/>
    </location>
    <ligand>
        <name>GTP</name>
        <dbReference type="ChEBI" id="CHEBI:37565"/>
        <label>2</label>
    </ligand>
</feature>
<evidence type="ECO:0000256" key="1">
    <source>
        <dbReference type="ARBA" id="ARBA00008279"/>
    </source>
</evidence>
<organism evidence="12 13">
    <name type="scientific">Helicobacter equorum</name>
    <dbReference type="NCBI Taxonomy" id="361872"/>
    <lineage>
        <taxon>Bacteria</taxon>
        <taxon>Pseudomonadati</taxon>
        <taxon>Campylobacterota</taxon>
        <taxon>Epsilonproteobacteria</taxon>
        <taxon>Campylobacterales</taxon>
        <taxon>Helicobacteraceae</taxon>
        <taxon>Helicobacter</taxon>
    </lineage>
</organism>
<evidence type="ECO:0000313" key="12">
    <source>
        <dbReference type="EMBL" id="RDU67844.1"/>
    </source>
</evidence>
<evidence type="ECO:0000256" key="4">
    <source>
        <dbReference type="ARBA" id="ARBA00022737"/>
    </source>
</evidence>
<feature type="binding site" evidence="8">
    <location>
        <begin position="228"/>
        <end position="235"/>
    </location>
    <ligand>
        <name>GTP</name>
        <dbReference type="ChEBI" id="CHEBI:37565"/>
        <label>2</label>
    </ligand>
</feature>
<keyword evidence="3 8" id="KW-0690">Ribosome biogenesis</keyword>
<dbReference type="InterPro" id="IPR031166">
    <property type="entry name" value="G_ENGA"/>
</dbReference>
<feature type="binding site" evidence="8">
    <location>
        <begin position="8"/>
        <end position="15"/>
    </location>
    <ligand>
        <name>GTP</name>
        <dbReference type="ChEBI" id="CHEBI:37565"/>
        <label>1</label>
    </ligand>
</feature>
<dbReference type="FunFam" id="3.40.50.300:FF:000494">
    <property type="entry name" value="tRNA modification GTPase MnmE"/>
    <property type="match status" value="1"/>
</dbReference>
<dbReference type="InterPro" id="IPR006073">
    <property type="entry name" value="GTP-bd"/>
</dbReference>
<dbReference type="CDD" id="cd01895">
    <property type="entry name" value="EngA2"/>
    <property type="match status" value="1"/>
</dbReference>
<dbReference type="SUPFAM" id="SSF52540">
    <property type="entry name" value="P-loop containing nucleoside triphosphate hydrolases"/>
    <property type="match status" value="2"/>
</dbReference>
<dbReference type="InterPro" id="IPR005225">
    <property type="entry name" value="Small_GTP-bd"/>
</dbReference>
<dbReference type="NCBIfam" id="TIGR03594">
    <property type="entry name" value="GTPase_EngA"/>
    <property type="match status" value="1"/>
</dbReference>
<dbReference type="Pfam" id="PF14714">
    <property type="entry name" value="KH_dom-like"/>
    <property type="match status" value="1"/>
</dbReference>
<dbReference type="NCBIfam" id="TIGR00231">
    <property type="entry name" value="small_GTP"/>
    <property type="match status" value="2"/>
</dbReference>
<evidence type="ECO:0000256" key="7">
    <source>
        <dbReference type="ARBA" id="ARBA00032345"/>
    </source>
</evidence>
<comment type="similarity">
    <text evidence="1 8 9 10">Belongs to the TRAFAC class TrmE-Era-EngA-EngB-Septin-like GTPase superfamily. EngA (Der) GTPase family.</text>
</comment>
<keyword evidence="4 10" id="KW-0677">Repeat</keyword>
<sequence length="483" mass="54043">MKTIAILGKPNVGKSSLFNRLCNQLDAITSDVSGTTRDIKKGVCRINGISCILLDTGGIDAKQNAESLTDKKQKKYAYKQAELFKRVSSASIQAGLSADLVLYMVDGRGTIDDEDKEVLRKIQKHKRVFLVLNKIDNDKLKEGAWEFQKLGVEELFFISVSHNRGLSILLESIGAALDLVQNNPDDDESLEEFLHSAKVTQSAQSLDSNADSIHTQSDENLIKVGIIGRVNVGKSSLLNALLGIERSIVSDVAGTTIDPVDECIEFENHTFEFIDTAGIRRAGKIEGIEKYALDRTNKALEKSHIALLVLDASEGFVELDEKISALVPKHNLGVIIVLNKWDKAHTEHKAMIKELRYKFRFLEYAPVVCVSALTKRNITTLKKQILAVWENFNRRIPTSELNALILEATKKHHLPSDHGKIVKIYYATQFDTRPPQISLVMNRPKSLHFSYKRYLVNSLRECYEFSGVPILISPKDKKGQDLS</sequence>
<dbReference type="InterPro" id="IPR032859">
    <property type="entry name" value="KH_dom-like"/>
</dbReference>
<dbReference type="HAMAP" id="MF_00195">
    <property type="entry name" value="GTPase_Der"/>
    <property type="match status" value="1"/>
</dbReference>
<evidence type="ECO:0000256" key="9">
    <source>
        <dbReference type="PROSITE-ProRule" id="PRU01049"/>
    </source>
</evidence>
<dbReference type="Gene3D" id="3.40.50.300">
    <property type="entry name" value="P-loop containing nucleotide triphosphate hydrolases"/>
    <property type="match status" value="2"/>
</dbReference>
<proteinExistence type="inferred from homology"/>
<gene>
    <name evidence="8" type="primary">der</name>
    <name evidence="12" type="ORF">CQA54_02660</name>
</gene>
<dbReference type="PIRSF" id="PIRSF006485">
    <property type="entry name" value="GTP-binding_EngA"/>
    <property type="match status" value="1"/>
</dbReference>
<dbReference type="InterPro" id="IPR016484">
    <property type="entry name" value="GTPase_Der"/>
</dbReference>
<protein>
    <recommendedName>
        <fullName evidence="2 8">GTPase Der</fullName>
    </recommendedName>
    <alternativeName>
        <fullName evidence="7 8">GTP-binding protein EngA</fullName>
    </alternativeName>
</protein>
<evidence type="ECO:0000256" key="5">
    <source>
        <dbReference type="ARBA" id="ARBA00022741"/>
    </source>
</evidence>
<comment type="subunit">
    <text evidence="8">Associates with the 50S ribosomal subunit.</text>
</comment>
<evidence type="ECO:0000256" key="10">
    <source>
        <dbReference type="RuleBase" id="RU004481"/>
    </source>
</evidence>
<name>A0A3D8IT71_9HELI</name>
<accession>A0A3D8IT71</accession>
<evidence type="ECO:0000313" key="13">
    <source>
        <dbReference type="Proteomes" id="UP000256514"/>
    </source>
</evidence>
<keyword evidence="13" id="KW-1185">Reference proteome</keyword>
<feature type="binding site" evidence="8">
    <location>
        <begin position="339"/>
        <end position="342"/>
    </location>
    <ligand>
        <name>GTP</name>
        <dbReference type="ChEBI" id="CHEBI:37565"/>
        <label>2</label>
    </ligand>
</feature>
<dbReference type="OrthoDB" id="9805918at2"/>
<reference evidence="12 13" key="1">
    <citation type="submission" date="2018-04" db="EMBL/GenBank/DDBJ databases">
        <title>Novel Campyloabacter and Helicobacter Species and Strains.</title>
        <authorList>
            <person name="Mannion A.J."/>
            <person name="Shen Z."/>
            <person name="Fox J.G."/>
        </authorList>
    </citation>
    <scope>NUCLEOTIDE SEQUENCE [LARGE SCALE GENOMIC DNA]</scope>
    <source>
        <strain evidence="12 13">MIT 12-6600</strain>
    </source>
</reference>
<dbReference type="InterPro" id="IPR015946">
    <property type="entry name" value="KH_dom-like_a/b"/>
</dbReference>
<dbReference type="GO" id="GO:0005525">
    <property type="term" value="F:GTP binding"/>
    <property type="evidence" value="ECO:0007669"/>
    <property type="project" value="UniProtKB-UniRule"/>
</dbReference>
<dbReference type="CDD" id="cd01894">
    <property type="entry name" value="EngA1"/>
    <property type="match status" value="1"/>
</dbReference>
<dbReference type="FunFam" id="3.30.300.20:FF:000004">
    <property type="entry name" value="GTPase Der"/>
    <property type="match status" value="1"/>
</dbReference>
<comment type="function">
    <text evidence="8 10">GTPase that plays an essential role in the late steps of ribosome biogenesis.</text>
</comment>
<dbReference type="AlphaFoldDB" id="A0A3D8IT71"/>
<dbReference type="EMBL" id="NXLT01000002">
    <property type="protein sequence ID" value="RDU67844.1"/>
    <property type="molecule type" value="Genomic_DNA"/>
</dbReference>
<dbReference type="PANTHER" id="PTHR43834:SF6">
    <property type="entry name" value="GTPASE DER"/>
    <property type="match status" value="1"/>
</dbReference>
<dbReference type="RefSeq" id="WP_115570662.1">
    <property type="nucleotide sequence ID" value="NZ_NXLT01000002.1"/>
</dbReference>
<evidence type="ECO:0000256" key="8">
    <source>
        <dbReference type="HAMAP-Rule" id="MF_00195"/>
    </source>
</evidence>
<evidence type="ECO:0000256" key="6">
    <source>
        <dbReference type="ARBA" id="ARBA00023134"/>
    </source>
</evidence>
<dbReference type="Proteomes" id="UP000256514">
    <property type="component" value="Unassembled WGS sequence"/>
</dbReference>
<dbReference type="InterPro" id="IPR027417">
    <property type="entry name" value="P-loop_NTPase"/>
</dbReference>
<evidence type="ECO:0000259" key="11">
    <source>
        <dbReference type="PROSITE" id="PS51712"/>
    </source>
</evidence>
<keyword evidence="6 8" id="KW-0342">GTP-binding</keyword>
<dbReference type="PROSITE" id="PS51712">
    <property type="entry name" value="G_ENGA"/>
    <property type="match status" value="1"/>
</dbReference>
<evidence type="ECO:0000256" key="3">
    <source>
        <dbReference type="ARBA" id="ARBA00022517"/>
    </source>
</evidence>
<dbReference type="GO" id="GO:0042254">
    <property type="term" value="P:ribosome biogenesis"/>
    <property type="evidence" value="ECO:0007669"/>
    <property type="project" value="UniProtKB-KW"/>
</dbReference>
<dbReference type="PANTHER" id="PTHR43834">
    <property type="entry name" value="GTPASE DER"/>
    <property type="match status" value="1"/>
</dbReference>
<feature type="binding site" evidence="8">
    <location>
        <begin position="55"/>
        <end position="59"/>
    </location>
    <ligand>
        <name>GTP</name>
        <dbReference type="ChEBI" id="CHEBI:37565"/>
        <label>1</label>
    </ligand>
</feature>
<keyword evidence="5 8" id="KW-0547">Nucleotide-binding</keyword>
<feature type="domain" description="EngA-type G" evidence="11">
    <location>
        <begin position="222"/>
        <end position="393"/>
    </location>
</feature>
<dbReference type="Pfam" id="PF01926">
    <property type="entry name" value="MMR_HSR1"/>
    <property type="match status" value="2"/>
</dbReference>